<sequence>MQAMAWSSLAGLLLLLLLAACSDDTIAVVGVANKPVEYEYHNFLASPLSPHTYTAPAAAAAMPSSSSALQVRLVHRDSFAVNASAADLLARRLQRDMRRAAWIITKAATPADPENGTVVTGAPTSGEYIAKITVGTPYENDSSFEALLSPDMGSDVTWLQCMPCFRCYHQPGPVYNRLKSSSASDVGCYAPACRALGSSGGCVQFLNECQYKVEYGDSSSSAGDFGVETLTFPPGVRVPGVAIGCGSDNQGLFPAPAAGILGLGRGSLSFPSQIAGRYGRSFSYCLAGQGTGGRSSTLTFGSGASATTTTTTPPSFTPMLTNSRMYTFYYVGLVGISVGGVRVRGVTESDLRLDPSTGHGGVIVDSGTAVTRLSGPAYAAFRDAFRVAAVKELGWPSPGGPFAFFDTCYSSVRGRVMKKVPAVSMHFAGGVEVKLPPQNYLIPVDSNKGTMCFAFAGSGDRGVSIIGNIQLQGFRVVYDVDGQRVGFAPNSC</sequence>
<name>A0A921QJA0_SORBI</name>
<dbReference type="InterPro" id="IPR001461">
    <property type="entry name" value="Aspartic_peptidase_A1"/>
</dbReference>
<feature type="active site" evidence="2">
    <location>
        <position position="365"/>
    </location>
</feature>
<dbReference type="GO" id="GO:0006508">
    <property type="term" value="P:proteolysis"/>
    <property type="evidence" value="ECO:0007669"/>
    <property type="project" value="InterPro"/>
</dbReference>
<dbReference type="InterPro" id="IPR033121">
    <property type="entry name" value="PEPTIDASE_A1"/>
</dbReference>
<feature type="active site" evidence="2">
    <location>
        <position position="151"/>
    </location>
</feature>
<gene>
    <name evidence="5" type="ORF">BDA96_08G201700</name>
</gene>
<dbReference type="GO" id="GO:0004190">
    <property type="term" value="F:aspartic-type endopeptidase activity"/>
    <property type="evidence" value="ECO:0007669"/>
    <property type="project" value="InterPro"/>
</dbReference>
<dbReference type="PROSITE" id="PS51767">
    <property type="entry name" value="PEPTIDASE_A1"/>
    <property type="match status" value="1"/>
</dbReference>
<dbReference type="Pfam" id="PF14543">
    <property type="entry name" value="TAXi_N"/>
    <property type="match status" value="1"/>
</dbReference>
<dbReference type="InterPro" id="IPR021109">
    <property type="entry name" value="Peptidase_aspartic_dom_sf"/>
</dbReference>
<feature type="chain" id="PRO_5036873041" description="Peptidase A1 domain-containing protein" evidence="3">
    <location>
        <begin position="28"/>
        <end position="492"/>
    </location>
</feature>
<dbReference type="PANTHER" id="PTHR13683">
    <property type="entry name" value="ASPARTYL PROTEASES"/>
    <property type="match status" value="1"/>
</dbReference>
<evidence type="ECO:0000313" key="6">
    <source>
        <dbReference type="Proteomes" id="UP000807115"/>
    </source>
</evidence>
<dbReference type="InterPro" id="IPR032799">
    <property type="entry name" value="TAXi_C"/>
</dbReference>
<evidence type="ECO:0000256" key="2">
    <source>
        <dbReference type="PIRSR" id="PIRSR601461-1"/>
    </source>
</evidence>
<dbReference type="AlphaFoldDB" id="A0A921QJA0"/>
<proteinExistence type="inferred from homology"/>
<dbReference type="PANTHER" id="PTHR13683:SF886">
    <property type="entry name" value="NUCLEOID DNA-BINDING PROTEIN CND41-LIKE"/>
    <property type="match status" value="1"/>
</dbReference>
<comment type="caution">
    <text evidence="5">The sequence shown here is derived from an EMBL/GenBank/DDBJ whole genome shotgun (WGS) entry which is preliminary data.</text>
</comment>
<dbReference type="InterPro" id="IPR032861">
    <property type="entry name" value="TAXi_N"/>
</dbReference>
<feature type="domain" description="Peptidase A1" evidence="4">
    <location>
        <begin position="128"/>
        <end position="488"/>
    </location>
</feature>
<dbReference type="Pfam" id="PF14541">
    <property type="entry name" value="TAXi_C"/>
    <property type="match status" value="1"/>
</dbReference>
<reference evidence="5" key="2">
    <citation type="submission" date="2020-10" db="EMBL/GenBank/DDBJ databases">
        <authorList>
            <person name="Cooper E.A."/>
            <person name="Brenton Z.W."/>
            <person name="Flinn B.S."/>
            <person name="Jenkins J."/>
            <person name="Shu S."/>
            <person name="Flowers D."/>
            <person name="Luo F."/>
            <person name="Wang Y."/>
            <person name="Xia P."/>
            <person name="Barry K."/>
            <person name="Daum C."/>
            <person name="Lipzen A."/>
            <person name="Yoshinaga Y."/>
            <person name="Schmutz J."/>
            <person name="Saski C."/>
            <person name="Vermerris W."/>
            <person name="Kresovich S."/>
        </authorList>
    </citation>
    <scope>NUCLEOTIDE SEQUENCE</scope>
</reference>
<evidence type="ECO:0000313" key="5">
    <source>
        <dbReference type="EMBL" id="KAG0521900.1"/>
    </source>
</evidence>
<dbReference type="EMBL" id="CM027687">
    <property type="protein sequence ID" value="KAG0521900.1"/>
    <property type="molecule type" value="Genomic_DNA"/>
</dbReference>
<feature type="signal peptide" evidence="3">
    <location>
        <begin position="1"/>
        <end position="27"/>
    </location>
</feature>
<protein>
    <recommendedName>
        <fullName evidence="4">Peptidase A1 domain-containing protein</fullName>
    </recommendedName>
</protein>
<keyword evidence="3" id="KW-0732">Signal</keyword>
<dbReference type="Gene3D" id="2.40.70.10">
    <property type="entry name" value="Acid Proteases"/>
    <property type="match status" value="2"/>
</dbReference>
<evidence type="ECO:0000256" key="1">
    <source>
        <dbReference type="ARBA" id="ARBA00007447"/>
    </source>
</evidence>
<evidence type="ECO:0000256" key="3">
    <source>
        <dbReference type="SAM" id="SignalP"/>
    </source>
</evidence>
<comment type="similarity">
    <text evidence="1">Belongs to the peptidase A1 family.</text>
</comment>
<accession>A0A921QJA0</accession>
<evidence type="ECO:0000259" key="4">
    <source>
        <dbReference type="PROSITE" id="PS51767"/>
    </source>
</evidence>
<organism evidence="5 6">
    <name type="scientific">Sorghum bicolor</name>
    <name type="common">Sorghum</name>
    <name type="synonym">Sorghum vulgare</name>
    <dbReference type="NCBI Taxonomy" id="4558"/>
    <lineage>
        <taxon>Eukaryota</taxon>
        <taxon>Viridiplantae</taxon>
        <taxon>Streptophyta</taxon>
        <taxon>Embryophyta</taxon>
        <taxon>Tracheophyta</taxon>
        <taxon>Spermatophyta</taxon>
        <taxon>Magnoliopsida</taxon>
        <taxon>Liliopsida</taxon>
        <taxon>Poales</taxon>
        <taxon>Poaceae</taxon>
        <taxon>PACMAD clade</taxon>
        <taxon>Panicoideae</taxon>
        <taxon>Andropogonodae</taxon>
        <taxon>Andropogoneae</taxon>
        <taxon>Sorghinae</taxon>
        <taxon>Sorghum</taxon>
    </lineage>
</organism>
<dbReference type="SUPFAM" id="SSF50630">
    <property type="entry name" value="Acid proteases"/>
    <property type="match status" value="1"/>
</dbReference>
<reference evidence="5" key="1">
    <citation type="journal article" date="2019" name="BMC Genomics">
        <title>A new reference genome for Sorghum bicolor reveals high levels of sequence similarity between sweet and grain genotypes: implications for the genetics of sugar metabolism.</title>
        <authorList>
            <person name="Cooper E.A."/>
            <person name="Brenton Z.W."/>
            <person name="Flinn B.S."/>
            <person name="Jenkins J."/>
            <person name="Shu S."/>
            <person name="Flowers D."/>
            <person name="Luo F."/>
            <person name="Wang Y."/>
            <person name="Xia P."/>
            <person name="Barry K."/>
            <person name="Daum C."/>
            <person name="Lipzen A."/>
            <person name="Yoshinaga Y."/>
            <person name="Schmutz J."/>
            <person name="Saski C."/>
            <person name="Vermerris W."/>
            <person name="Kresovich S."/>
        </authorList>
    </citation>
    <scope>NUCLEOTIDE SEQUENCE</scope>
</reference>
<dbReference type="Proteomes" id="UP000807115">
    <property type="component" value="Chromosome 8"/>
</dbReference>